<name>A0A015V6A6_BACFG</name>
<dbReference type="PANTHER" id="PTHR21621">
    <property type="entry name" value="RIBOSOMAL PROTEIN S6 MODIFICATION PROTEIN"/>
    <property type="match status" value="1"/>
</dbReference>
<dbReference type="GO" id="GO:0005737">
    <property type="term" value="C:cytoplasm"/>
    <property type="evidence" value="ECO:0007669"/>
    <property type="project" value="TreeGrafter"/>
</dbReference>
<dbReference type="RefSeq" id="WP_008768424.1">
    <property type="nucleotide sequence ID" value="NZ_JGDB01000097.1"/>
</dbReference>
<proteinExistence type="predicted"/>
<evidence type="ECO:0000313" key="3">
    <source>
        <dbReference type="Proteomes" id="UP000020773"/>
    </source>
</evidence>
<dbReference type="Gene3D" id="3.30.470.20">
    <property type="entry name" value="ATP-grasp fold, B domain"/>
    <property type="match status" value="1"/>
</dbReference>
<protein>
    <submittedName>
        <fullName evidence="2">ATP-grasp domain protein</fullName>
    </submittedName>
</protein>
<sequence length="336" mass="37918">MRILVASNSTSKRTDYFIKAGRSLGADTCFVTYDELSAVLPDCRDTVVKLEPPVFREADFRKYNLLCEEYRSLLSRLADTDKSESVHFLNEPAAILCALDKVYTQQKLTGAGLKTTPLLSDALSTFDDLAAILCRQKRGGFLKPRYGSGAGGIMAVRYNHRRDEWVAYTTMSWEGGRVCNAKRICRLTNRKEIATLAEEVIRCGAVLEEWMAKEKLEGENYDLRVVCRGDEVDYVVVRCSDGAITNLHLNNKARLFEELSLAPSIREELFCRSITAMKALGLRYAGIDVLIARNTDTPYIIEVNGQGDHIYQDMYTENKIYANQIKTIESLFNGNR</sequence>
<dbReference type="GO" id="GO:0009432">
    <property type="term" value="P:SOS response"/>
    <property type="evidence" value="ECO:0007669"/>
    <property type="project" value="TreeGrafter"/>
</dbReference>
<dbReference type="InterPro" id="IPR013651">
    <property type="entry name" value="ATP-grasp_RimK-type"/>
</dbReference>
<dbReference type="Pfam" id="PF08443">
    <property type="entry name" value="RimK"/>
    <property type="match status" value="1"/>
</dbReference>
<evidence type="ECO:0000259" key="1">
    <source>
        <dbReference type="Pfam" id="PF08443"/>
    </source>
</evidence>
<dbReference type="InterPro" id="IPR047778">
    <property type="entry name" value="STM4014-like"/>
</dbReference>
<feature type="domain" description="ATP-grasp fold RimK-type" evidence="1">
    <location>
        <begin position="218"/>
        <end position="321"/>
    </location>
</feature>
<dbReference type="NCBIfam" id="NF038074">
    <property type="entry name" value="fam_STM4014"/>
    <property type="match status" value="1"/>
</dbReference>
<organism evidence="2 3">
    <name type="scientific">Bacteroides fragilis str. 3998T(B)3</name>
    <dbReference type="NCBI Taxonomy" id="1339316"/>
    <lineage>
        <taxon>Bacteria</taxon>
        <taxon>Pseudomonadati</taxon>
        <taxon>Bacteroidota</taxon>
        <taxon>Bacteroidia</taxon>
        <taxon>Bacteroidales</taxon>
        <taxon>Bacteroidaceae</taxon>
        <taxon>Bacteroides</taxon>
    </lineage>
</organism>
<dbReference type="EMBL" id="JGDB01000097">
    <property type="protein sequence ID" value="EXY90931.1"/>
    <property type="molecule type" value="Genomic_DNA"/>
</dbReference>
<gene>
    <name evidence="2" type="ORF">M125_2365</name>
</gene>
<accession>A0A015V6A6</accession>
<dbReference type="PATRIC" id="fig|1339316.3.peg.2272"/>
<dbReference type="PANTHER" id="PTHR21621:SF0">
    <property type="entry name" value="BETA-CITRYLGLUTAMATE SYNTHASE B-RELATED"/>
    <property type="match status" value="1"/>
</dbReference>
<dbReference type="SUPFAM" id="SSF56059">
    <property type="entry name" value="Glutathione synthetase ATP-binding domain-like"/>
    <property type="match status" value="1"/>
</dbReference>
<comment type="caution">
    <text evidence="2">The sequence shown here is derived from an EMBL/GenBank/DDBJ whole genome shotgun (WGS) entry which is preliminary data.</text>
</comment>
<dbReference type="AlphaFoldDB" id="A0A015V6A6"/>
<reference evidence="2 3" key="1">
    <citation type="submission" date="2014-02" db="EMBL/GenBank/DDBJ databases">
        <authorList>
            <person name="Sears C."/>
            <person name="Carroll K."/>
            <person name="Sack B.R."/>
            <person name="Qadri F."/>
            <person name="Myers L.L."/>
            <person name="Chung G.-T."/>
            <person name="Escheverria P."/>
            <person name="Fraser C.M."/>
            <person name="Sadzewicz L."/>
            <person name="Shefchek K.A."/>
            <person name="Tallon L."/>
            <person name="Das S.P."/>
            <person name="Daugherty S."/>
            <person name="Mongodin E.F."/>
        </authorList>
    </citation>
    <scope>NUCLEOTIDE SEQUENCE [LARGE SCALE GENOMIC DNA]</scope>
    <source>
        <strain evidence="3">3998T(B)3</strain>
    </source>
</reference>
<evidence type="ECO:0000313" key="2">
    <source>
        <dbReference type="EMBL" id="EXY90931.1"/>
    </source>
</evidence>
<dbReference type="Proteomes" id="UP000020773">
    <property type="component" value="Unassembled WGS sequence"/>
</dbReference>
<dbReference type="GO" id="GO:0018169">
    <property type="term" value="F:ribosomal S6-glutamic acid ligase activity"/>
    <property type="evidence" value="ECO:0007669"/>
    <property type="project" value="TreeGrafter"/>
</dbReference>